<evidence type="ECO:0000256" key="4">
    <source>
        <dbReference type="ARBA" id="ARBA00022833"/>
    </source>
</evidence>
<name>A0ABT1WYE5_9PROT</name>
<organism evidence="6 7">
    <name type="scientific">Roseomonas populi</name>
    <dbReference type="NCBI Taxonomy" id="3121582"/>
    <lineage>
        <taxon>Bacteria</taxon>
        <taxon>Pseudomonadati</taxon>
        <taxon>Pseudomonadota</taxon>
        <taxon>Alphaproteobacteria</taxon>
        <taxon>Acetobacterales</taxon>
        <taxon>Roseomonadaceae</taxon>
        <taxon>Roseomonas</taxon>
    </lineage>
</organism>
<sequence length="332" mass="35646">MDRRALIAAGLAAPALIAGGLAKEARAQTQAAPPAAPPLPPQAPGFYRFRVGQALVTMVHDGQGARPNPTQGFVRNASPEAVTASLRAQGLDPAQITIPFTIPVVRTPRGTVMFDTGNGPQTAADSRIGQLQANLSAAGIDPASIDIIAFTHFHGDHIGGLLDGAGNAAFPRARVMVPEKEWAYWMDEAQASRAPEAMRPAFANVRRRFAPYDSRIERIGDDAEVLPGIRGVETPGHTPGHMSFQLSDGSAQLMILGDLTNRPELNLTNPGWHLVFDMDPTGAEMTRRKIFDRVAADRTPCVAYHWPFPARGIVTKEGDGYRLLPADWSSVI</sequence>
<dbReference type="InterPro" id="IPR036866">
    <property type="entry name" value="RibonucZ/Hydroxyglut_hydro"/>
</dbReference>
<dbReference type="PANTHER" id="PTHR42978:SF6">
    <property type="entry name" value="QUORUM-QUENCHING LACTONASE YTNP-RELATED"/>
    <property type="match status" value="1"/>
</dbReference>
<dbReference type="InterPro" id="IPR001279">
    <property type="entry name" value="Metallo-B-lactamas"/>
</dbReference>
<dbReference type="EMBL" id="JANJOU010000001">
    <property type="protein sequence ID" value="MCR0980551.1"/>
    <property type="molecule type" value="Genomic_DNA"/>
</dbReference>
<keyword evidence="4" id="KW-0862">Zinc</keyword>
<gene>
    <name evidence="6" type="ORF">NRP21_00630</name>
</gene>
<dbReference type="Pfam" id="PF00753">
    <property type="entry name" value="Lactamase_B"/>
    <property type="match status" value="1"/>
</dbReference>
<dbReference type="RefSeq" id="WP_257714234.1">
    <property type="nucleotide sequence ID" value="NZ_JANJOU010000001.1"/>
</dbReference>
<evidence type="ECO:0000313" key="7">
    <source>
        <dbReference type="Proteomes" id="UP001524642"/>
    </source>
</evidence>
<dbReference type="PANTHER" id="PTHR42978">
    <property type="entry name" value="QUORUM-QUENCHING LACTONASE YTNP-RELATED-RELATED"/>
    <property type="match status" value="1"/>
</dbReference>
<evidence type="ECO:0000256" key="3">
    <source>
        <dbReference type="ARBA" id="ARBA00022801"/>
    </source>
</evidence>
<accession>A0ABT1WYE5</accession>
<evidence type="ECO:0000313" key="6">
    <source>
        <dbReference type="EMBL" id="MCR0980551.1"/>
    </source>
</evidence>
<proteinExistence type="inferred from homology"/>
<feature type="domain" description="Metallo-beta-lactamase" evidence="5">
    <location>
        <begin position="99"/>
        <end position="305"/>
    </location>
</feature>
<dbReference type="Proteomes" id="UP001524642">
    <property type="component" value="Unassembled WGS sequence"/>
</dbReference>
<dbReference type="SUPFAM" id="SSF56281">
    <property type="entry name" value="Metallo-hydrolase/oxidoreductase"/>
    <property type="match status" value="1"/>
</dbReference>
<protein>
    <submittedName>
        <fullName evidence="6">MBL fold metallo-hydrolase</fullName>
    </submittedName>
</protein>
<comment type="similarity">
    <text evidence="1">Belongs to the metallo-beta-lactamase superfamily.</text>
</comment>
<keyword evidence="3" id="KW-0378">Hydrolase</keyword>
<evidence type="ECO:0000256" key="2">
    <source>
        <dbReference type="ARBA" id="ARBA00022723"/>
    </source>
</evidence>
<dbReference type="CDD" id="cd07720">
    <property type="entry name" value="OPHC2-like_MBL-fold"/>
    <property type="match status" value="1"/>
</dbReference>
<reference evidence="6 7" key="1">
    <citation type="submission" date="2022-06" db="EMBL/GenBank/DDBJ databases">
        <title>Roseomonas CN29.</title>
        <authorList>
            <person name="Cheng Y."/>
            <person name="He X."/>
        </authorList>
    </citation>
    <scope>NUCLEOTIDE SEQUENCE [LARGE SCALE GENOMIC DNA]</scope>
    <source>
        <strain evidence="6 7">CN29</strain>
    </source>
</reference>
<keyword evidence="2" id="KW-0479">Metal-binding</keyword>
<dbReference type="InterPro" id="IPR051013">
    <property type="entry name" value="MBL_superfamily_lactonases"/>
</dbReference>
<evidence type="ECO:0000256" key="1">
    <source>
        <dbReference type="ARBA" id="ARBA00007749"/>
    </source>
</evidence>
<dbReference type="SMART" id="SM00849">
    <property type="entry name" value="Lactamase_B"/>
    <property type="match status" value="1"/>
</dbReference>
<comment type="caution">
    <text evidence="6">The sequence shown here is derived from an EMBL/GenBank/DDBJ whole genome shotgun (WGS) entry which is preliminary data.</text>
</comment>
<evidence type="ECO:0000259" key="5">
    <source>
        <dbReference type="SMART" id="SM00849"/>
    </source>
</evidence>
<dbReference type="Gene3D" id="3.60.15.10">
    <property type="entry name" value="Ribonuclease Z/Hydroxyacylglutathione hydrolase-like"/>
    <property type="match status" value="1"/>
</dbReference>
<keyword evidence="7" id="KW-1185">Reference proteome</keyword>